<dbReference type="PANTHER" id="PTHR46293">
    <property type="entry name" value="E3 UBIQUITIN PROTEIN LIGASE DRIP1"/>
    <property type="match status" value="1"/>
</dbReference>
<feature type="region of interest" description="Disordered" evidence="5">
    <location>
        <begin position="139"/>
        <end position="220"/>
    </location>
</feature>
<dbReference type="EMBL" id="CM017879">
    <property type="protein sequence ID" value="KAG1358571.1"/>
    <property type="molecule type" value="Genomic_DNA"/>
</dbReference>
<evidence type="ECO:0000256" key="4">
    <source>
        <dbReference type="PROSITE-ProRule" id="PRU00175"/>
    </source>
</evidence>
<sequence>MLGAAAEARSSPPPPPPPQPRFVKIKRDLLKARLTCPLCRKLLREATTISECLHTFCRKCIFDKLADEELDCCPTCNIDLGCTPVEKLRPDHNVQDMRAKIFPFRKEKVNTLEVPSVLLPVRIKERSLSSLVVNTPRVASQTGLTGRRTKASRRAAALSGPSPTRNESVRKEDDGGVQAKNSNSFETLSKTIKNRRQNDSDAVPSVHASNKDKQNDKESYLDKTELWEPLDCLFEAAKRTKALYSSRQSPVVKADQVNGPDSEVPNSRTNLREHPHKSKVQDDKNGIPVSPLLAKARRLHGVSRRRRELGTSAQAKLDAVGCKHERKIQQFWFSLVAAADQEGSAPLHQLRARYLRIKDGSLPVSFVQKYLAKKLDIANEYEVEVMCRGQAVSPIMTLQNLVDMWFQTGSSHKIQTLTGSSGKDLVMVLVYRHKAPAS</sequence>
<feature type="region of interest" description="Disordered" evidence="5">
    <location>
        <begin position="1"/>
        <end position="21"/>
    </location>
</feature>
<reference evidence="7" key="1">
    <citation type="journal article" date="2017" name="Gigascience">
        <title>The genome draft of coconut (Cocos nucifera).</title>
        <authorList>
            <person name="Xiao Y."/>
            <person name="Xu P."/>
            <person name="Fan H."/>
            <person name="Baudouin L."/>
            <person name="Xia W."/>
            <person name="Bocs S."/>
            <person name="Xu J."/>
            <person name="Li Q."/>
            <person name="Guo A."/>
            <person name="Zhou L."/>
            <person name="Li J."/>
            <person name="Wu Y."/>
            <person name="Ma Z."/>
            <person name="Armero A."/>
            <person name="Issali A.E."/>
            <person name="Liu N."/>
            <person name="Peng M."/>
            <person name="Yang Y."/>
        </authorList>
    </citation>
    <scope>NUCLEOTIDE SEQUENCE</scope>
    <source>
        <tissue evidence="7">Spear leaf of Hainan Tall coconut</tissue>
    </source>
</reference>
<keyword evidence="2 4" id="KW-0863">Zinc-finger</keyword>
<dbReference type="AlphaFoldDB" id="A0A8K0N5L0"/>
<dbReference type="InterPro" id="IPR013083">
    <property type="entry name" value="Znf_RING/FYVE/PHD"/>
</dbReference>
<feature type="compositionally biased region" description="Pro residues" evidence="5">
    <location>
        <begin position="11"/>
        <end position="20"/>
    </location>
</feature>
<dbReference type="OrthoDB" id="1305878at2759"/>
<evidence type="ECO:0000259" key="6">
    <source>
        <dbReference type="PROSITE" id="PS50089"/>
    </source>
</evidence>
<organism evidence="7 8">
    <name type="scientific">Cocos nucifera</name>
    <name type="common">Coconut palm</name>
    <dbReference type="NCBI Taxonomy" id="13894"/>
    <lineage>
        <taxon>Eukaryota</taxon>
        <taxon>Viridiplantae</taxon>
        <taxon>Streptophyta</taxon>
        <taxon>Embryophyta</taxon>
        <taxon>Tracheophyta</taxon>
        <taxon>Spermatophyta</taxon>
        <taxon>Magnoliopsida</taxon>
        <taxon>Liliopsida</taxon>
        <taxon>Arecaceae</taxon>
        <taxon>Arecoideae</taxon>
        <taxon>Cocoseae</taxon>
        <taxon>Attaleinae</taxon>
        <taxon>Cocos</taxon>
    </lineage>
</organism>
<dbReference type="Gene3D" id="3.30.40.10">
    <property type="entry name" value="Zinc/RING finger domain, C3HC4 (zinc finger)"/>
    <property type="match status" value="1"/>
</dbReference>
<dbReference type="InterPro" id="IPR001841">
    <property type="entry name" value="Znf_RING"/>
</dbReference>
<dbReference type="PANTHER" id="PTHR46293:SF1">
    <property type="entry name" value="OS03G0632800 PROTEIN"/>
    <property type="match status" value="1"/>
</dbReference>
<name>A0A8K0N5L0_COCNU</name>
<dbReference type="Proteomes" id="UP000797356">
    <property type="component" value="Chromosome 8"/>
</dbReference>
<feature type="compositionally biased region" description="Polar residues" evidence="5">
    <location>
        <begin position="179"/>
        <end position="191"/>
    </location>
</feature>
<reference evidence="7" key="2">
    <citation type="submission" date="2019-07" db="EMBL/GenBank/DDBJ databases">
        <authorList>
            <person name="Yang Y."/>
            <person name="Bocs S."/>
            <person name="Baudouin L."/>
        </authorList>
    </citation>
    <scope>NUCLEOTIDE SEQUENCE</scope>
    <source>
        <tissue evidence="7">Spear leaf of Hainan Tall coconut</tissue>
    </source>
</reference>
<keyword evidence="1" id="KW-0479">Metal-binding</keyword>
<evidence type="ECO:0000256" key="5">
    <source>
        <dbReference type="SAM" id="MobiDB-lite"/>
    </source>
</evidence>
<dbReference type="PROSITE" id="PS00518">
    <property type="entry name" value="ZF_RING_1"/>
    <property type="match status" value="1"/>
</dbReference>
<dbReference type="SUPFAM" id="SSF57850">
    <property type="entry name" value="RING/U-box"/>
    <property type="match status" value="1"/>
</dbReference>
<evidence type="ECO:0000313" key="8">
    <source>
        <dbReference type="Proteomes" id="UP000797356"/>
    </source>
</evidence>
<evidence type="ECO:0000256" key="3">
    <source>
        <dbReference type="ARBA" id="ARBA00022833"/>
    </source>
</evidence>
<dbReference type="SMART" id="SM00184">
    <property type="entry name" value="RING"/>
    <property type="match status" value="1"/>
</dbReference>
<dbReference type="GO" id="GO:0004842">
    <property type="term" value="F:ubiquitin-protein transferase activity"/>
    <property type="evidence" value="ECO:0007669"/>
    <property type="project" value="InterPro"/>
</dbReference>
<accession>A0A8K0N5L0</accession>
<evidence type="ECO:0000256" key="2">
    <source>
        <dbReference type="ARBA" id="ARBA00022771"/>
    </source>
</evidence>
<dbReference type="Pfam" id="PF13923">
    <property type="entry name" value="zf-C3HC4_2"/>
    <property type="match status" value="1"/>
</dbReference>
<feature type="domain" description="RING-type" evidence="6">
    <location>
        <begin position="36"/>
        <end position="77"/>
    </location>
</feature>
<dbReference type="PROSITE" id="PS50089">
    <property type="entry name" value="ZF_RING_2"/>
    <property type="match status" value="1"/>
</dbReference>
<dbReference type="CDD" id="cd16525">
    <property type="entry name" value="RING-HC_PCGF"/>
    <property type="match status" value="1"/>
</dbReference>
<feature type="compositionally biased region" description="Basic and acidic residues" evidence="5">
    <location>
        <begin position="209"/>
        <end position="220"/>
    </location>
</feature>
<dbReference type="GO" id="GO:0008270">
    <property type="term" value="F:zinc ion binding"/>
    <property type="evidence" value="ECO:0007669"/>
    <property type="project" value="UniProtKB-KW"/>
</dbReference>
<evidence type="ECO:0000256" key="1">
    <source>
        <dbReference type="ARBA" id="ARBA00022723"/>
    </source>
</evidence>
<comment type="caution">
    <text evidence="7">The sequence shown here is derived from an EMBL/GenBank/DDBJ whole genome shotgun (WGS) entry which is preliminary data.</text>
</comment>
<gene>
    <name evidence="7" type="ORF">COCNU_08G000170</name>
</gene>
<evidence type="ECO:0000313" key="7">
    <source>
        <dbReference type="EMBL" id="KAG1358571.1"/>
    </source>
</evidence>
<dbReference type="Gene3D" id="3.10.20.90">
    <property type="entry name" value="Phosphatidylinositol 3-kinase Catalytic Subunit, Chain A, domain 1"/>
    <property type="match status" value="1"/>
</dbReference>
<dbReference type="InterPro" id="IPR044807">
    <property type="entry name" value="DRIP1-like"/>
</dbReference>
<dbReference type="InterPro" id="IPR017907">
    <property type="entry name" value="Znf_RING_CS"/>
</dbReference>
<keyword evidence="3" id="KW-0862">Zinc</keyword>
<keyword evidence="8" id="KW-1185">Reference proteome</keyword>
<feature type="region of interest" description="Disordered" evidence="5">
    <location>
        <begin position="245"/>
        <end position="287"/>
    </location>
</feature>
<proteinExistence type="predicted"/>
<protein>
    <submittedName>
        <fullName evidence="7">E3 ubiquitin protein ligase DRIP2</fullName>
    </submittedName>
</protein>